<dbReference type="GO" id="GO:0016787">
    <property type="term" value="F:hydrolase activity"/>
    <property type="evidence" value="ECO:0007669"/>
    <property type="project" value="UniProtKB-KW"/>
</dbReference>
<keyword evidence="5" id="KW-0694">RNA-binding</keyword>
<evidence type="ECO:0000256" key="1">
    <source>
        <dbReference type="ARBA" id="ARBA00001946"/>
    </source>
</evidence>
<dbReference type="GO" id="GO:0006364">
    <property type="term" value="P:rRNA processing"/>
    <property type="evidence" value="ECO:0007669"/>
    <property type="project" value="TreeGrafter"/>
</dbReference>
<protein>
    <recommendedName>
        <fullName evidence="6">S1 motif domain-containing protein</fullName>
    </recommendedName>
</protein>
<dbReference type="AlphaFoldDB" id="A0A1M3KWT7"/>
<dbReference type="PANTHER" id="PTHR30001:SF0">
    <property type="entry name" value="RIBONUCLEASE G"/>
    <property type="match status" value="1"/>
</dbReference>
<dbReference type="EMBL" id="MKVH01000024">
    <property type="protein sequence ID" value="OJX56868.1"/>
    <property type="molecule type" value="Genomic_DNA"/>
</dbReference>
<sequence length="534" mass="60685">MVRRILINSTPTHVRIAITEDGRLAELFTEEPDRENQVGNIYLGRVTKILQGMNAAFVNIGLEQDAFLHFSDVDQSMEELSTDDDDDDEAPQPVADTVDSAAVALRQAKASPKKRLPTFSTKRSGQVTINLQAKQQVIVQVTRDAYGQKGVRVTTKVGMAGRNVVLLPFDDSIGVSRKVVSLRERRRLRSLAKSILPEGTGCIIRTAAAGLPDSDVQRDFEALIEKWRDVEAEVAKAKGPQLLYREPGITHSVIRDLFKDDVAQVIVDDHDLYRDIKAYVTRTAPHLDGKIEFHDDNQPLFDIYGVEAEVQLTHARKVPLPSGGSVVIDHTEAMHVVDVNSGRASNERTQEHNAVKTNFEAVREVAKQLRLRDIGGIILIDFIDMQQEENRRRLMSEMRRELSRDRAKTVVYPVTQLGIMQITRQRIRRNIAERSSEDCPLCFGMGKVQNPETTVTGIDRWLRNYRARTWGLRISIAAHPYIVHFIERHRGTTLRRWLRKYFLFVSLVEDDKLEAGEFRAFRPGTSKDITRQFM</sequence>
<reference evidence="7 8" key="1">
    <citation type="submission" date="2016-09" db="EMBL/GenBank/DDBJ databases">
        <title>Genome-resolved meta-omics ties microbial dynamics to process performance in biotechnology for thiocyanate degradation.</title>
        <authorList>
            <person name="Kantor R.S."/>
            <person name="Huddy R.J."/>
            <person name="Iyer R."/>
            <person name="Thomas B.C."/>
            <person name="Brown C.T."/>
            <person name="Anantharaman K."/>
            <person name="Tringe S."/>
            <person name="Hettich R.L."/>
            <person name="Harrison S.T."/>
            <person name="Banfield J.F."/>
        </authorList>
    </citation>
    <scope>NUCLEOTIDE SEQUENCE [LARGE SCALE GENOMIC DNA]</scope>
    <source>
        <strain evidence="7">59-99</strain>
    </source>
</reference>
<dbReference type="SUPFAM" id="SSF50249">
    <property type="entry name" value="Nucleic acid-binding proteins"/>
    <property type="match status" value="1"/>
</dbReference>
<dbReference type="GO" id="GO:0046872">
    <property type="term" value="F:metal ion binding"/>
    <property type="evidence" value="ECO:0007669"/>
    <property type="project" value="UniProtKB-KW"/>
</dbReference>
<keyword evidence="4" id="KW-0460">Magnesium</keyword>
<dbReference type="InterPro" id="IPR012340">
    <property type="entry name" value="NA-bd_OB-fold"/>
</dbReference>
<dbReference type="InterPro" id="IPR019307">
    <property type="entry name" value="RNA-bd_AU-1/RNase_E/G"/>
</dbReference>
<gene>
    <name evidence="7" type="ORF">BGO89_10095</name>
</gene>
<dbReference type="GO" id="GO:0005737">
    <property type="term" value="C:cytoplasm"/>
    <property type="evidence" value="ECO:0007669"/>
    <property type="project" value="TreeGrafter"/>
</dbReference>
<dbReference type="Proteomes" id="UP000184233">
    <property type="component" value="Unassembled WGS sequence"/>
</dbReference>
<dbReference type="CDD" id="cd04453">
    <property type="entry name" value="S1_RNase_E"/>
    <property type="match status" value="1"/>
</dbReference>
<evidence type="ECO:0000256" key="5">
    <source>
        <dbReference type="ARBA" id="ARBA00022884"/>
    </source>
</evidence>
<comment type="cofactor">
    <cofactor evidence="1">
        <name>Mg(2+)</name>
        <dbReference type="ChEBI" id="CHEBI:18420"/>
    </cofactor>
</comment>
<accession>A0A1M3KWT7</accession>
<evidence type="ECO:0000256" key="3">
    <source>
        <dbReference type="ARBA" id="ARBA00022801"/>
    </source>
</evidence>
<dbReference type="PANTHER" id="PTHR30001">
    <property type="entry name" value="RIBONUCLEASE"/>
    <property type="match status" value="1"/>
</dbReference>
<organism evidence="7 8">
    <name type="scientific">Candidatus Kapaibacterium thiocyanatum</name>
    <dbReference type="NCBI Taxonomy" id="1895771"/>
    <lineage>
        <taxon>Bacteria</taxon>
        <taxon>Pseudomonadati</taxon>
        <taxon>Candidatus Kapaibacteriota</taxon>
        <taxon>Candidatus Kapaibacteriia</taxon>
        <taxon>Candidatus Kapaibacteriales</taxon>
        <taxon>Candidatus Kapaibacteriaceae</taxon>
        <taxon>Candidatus Kapaibacterium</taxon>
    </lineage>
</organism>
<dbReference type="STRING" id="1895771.BGO89_10095"/>
<comment type="caution">
    <text evidence="7">The sequence shown here is derived from an EMBL/GenBank/DDBJ whole genome shotgun (WGS) entry which is preliminary data.</text>
</comment>
<evidence type="ECO:0000256" key="4">
    <source>
        <dbReference type="ARBA" id="ARBA00022842"/>
    </source>
</evidence>
<dbReference type="GO" id="GO:0004540">
    <property type="term" value="F:RNA nuclease activity"/>
    <property type="evidence" value="ECO:0007669"/>
    <property type="project" value="InterPro"/>
</dbReference>
<keyword evidence="3" id="KW-0378">Hydrolase</keyword>
<name>A0A1M3KWT7_9BACT</name>
<dbReference type="SMART" id="SM00316">
    <property type="entry name" value="S1"/>
    <property type="match status" value="1"/>
</dbReference>
<dbReference type="NCBIfam" id="TIGR00757">
    <property type="entry name" value="RNaseEG"/>
    <property type="match status" value="1"/>
</dbReference>
<evidence type="ECO:0000313" key="8">
    <source>
        <dbReference type="Proteomes" id="UP000184233"/>
    </source>
</evidence>
<dbReference type="InterPro" id="IPR003029">
    <property type="entry name" value="S1_domain"/>
</dbReference>
<feature type="domain" description="S1 motif" evidence="6">
    <location>
        <begin position="37"/>
        <end position="156"/>
    </location>
</feature>
<keyword evidence="2" id="KW-0479">Metal-binding</keyword>
<evidence type="ECO:0000313" key="7">
    <source>
        <dbReference type="EMBL" id="OJX56868.1"/>
    </source>
</evidence>
<proteinExistence type="predicted"/>
<dbReference type="Pfam" id="PF10150">
    <property type="entry name" value="RNase_E_G"/>
    <property type="match status" value="1"/>
</dbReference>
<dbReference type="InterPro" id="IPR004659">
    <property type="entry name" value="RNase_E/G"/>
</dbReference>
<dbReference type="Gene3D" id="2.40.50.140">
    <property type="entry name" value="Nucleic acid-binding proteins"/>
    <property type="match status" value="1"/>
</dbReference>
<dbReference type="Gene3D" id="3.40.1260.20">
    <property type="entry name" value="Ribonuclease E, catalytic domain"/>
    <property type="match status" value="1"/>
</dbReference>
<evidence type="ECO:0000259" key="6">
    <source>
        <dbReference type="SMART" id="SM00316"/>
    </source>
</evidence>
<dbReference type="GO" id="GO:0003723">
    <property type="term" value="F:RNA binding"/>
    <property type="evidence" value="ECO:0007669"/>
    <property type="project" value="UniProtKB-KW"/>
</dbReference>
<evidence type="ECO:0000256" key="2">
    <source>
        <dbReference type="ARBA" id="ARBA00022723"/>
    </source>
</evidence>